<feature type="transmembrane region" description="Helical" evidence="1">
    <location>
        <begin position="6"/>
        <end position="29"/>
    </location>
</feature>
<dbReference type="OrthoDB" id="8419862at2"/>
<reference evidence="2 3" key="1">
    <citation type="journal article" date="2016" name="PLoS ONE">
        <title>Whole-Genome Sequence Analysis of Bombella intestini LMG 28161T, a Novel Acetic Acid Bacterium Isolated from the Crop of a Red-Tailed Bumble Bee, Bombus lapidarius.</title>
        <authorList>
            <person name="Li L."/>
            <person name="Illeghems K."/>
            <person name="Van Kerrebroeck S."/>
            <person name="Borremans W."/>
            <person name="Cleenwerck I."/>
            <person name="Smagghe G."/>
            <person name="De Vuyst L."/>
            <person name="Vandamme P."/>
        </authorList>
    </citation>
    <scope>NUCLEOTIDE SEQUENCE [LARGE SCALE GENOMIC DNA]</scope>
    <source>
        <strain evidence="2 3">R-52487</strain>
    </source>
</reference>
<dbReference type="Proteomes" id="UP000200980">
    <property type="component" value="Unassembled WGS sequence"/>
</dbReference>
<protein>
    <recommendedName>
        <fullName evidence="4">Copper resistance protein D domain-containing protein</fullName>
    </recommendedName>
</protein>
<feature type="transmembrane region" description="Helical" evidence="1">
    <location>
        <begin position="127"/>
        <end position="146"/>
    </location>
</feature>
<organism evidence="2 3">
    <name type="scientific">Bombella intestini</name>
    <dbReference type="NCBI Taxonomy" id="1539051"/>
    <lineage>
        <taxon>Bacteria</taxon>
        <taxon>Pseudomonadati</taxon>
        <taxon>Pseudomonadota</taxon>
        <taxon>Alphaproteobacteria</taxon>
        <taxon>Acetobacterales</taxon>
        <taxon>Acetobacteraceae</taxon>
        <taxon>Bombella</taxon>
    </lineage>
</organism>
<keyword evidence="1" id="KW-0812">Transmembrane</keyword>
<keyword evidence="3" id="KW-1185">Reference proteome</keyword>
<evidence type="ECO:0008006" key="4">
    <source>
        <dbReference type="Google" id="ProtNLM"/>
    </source>
</evidence>
<accession>A0A1S8GS23</accession>
<proteinExistence type="predicted"/>
<evidence type="ECO:0000313" key="3">
    <source>
        <dbReference type="Proteomes" id="UP000200980"/>
    </source>
</evidence>
<dbReference type="AlphaFoldDB" id="A0A1S8GS23"/>
<evidence type="ECO:0000256" key="1">
    <source>
        <dbReference type="SAM" id="Phobius"/>
    </source>
</evidence>
<feature type="transmembrane region" description="Helical" evidence="1">
    <location>
        <begin position="57"/>
        <end position="78"/>
    </location>
</feature>
<name>A0A1S8GS23_9PROT</name>
<keyword evidence="1" id="KW-0472">Membrane</keyword>
<feature type="transmembrane region" description="Helical" evidence="1">
    <location>
        <begin position="84"/>
        <end position="106"/>
    </location>
</feature>
<evidence type="ECO:0000313" key="2">
    <source>
        <dbReference type="EMBL" id="OOL19852.1"/>
    </source>
</evidence>
<gene>
    <name evidence="2" type="ORF">AL01_02530</name>
</gene>
<dbReference type="EMBL" id="JATM01000001">
    <property type="protein sequence ID" value="OOL19852.1"/>
    <property type="molecule type" value="Genomic_DNA"/>
</dbReference>
<comment type="caution">
    <text evidence="2">The sequence shown here is derived from an EMBL/GenBank/DDBJ whole genome shotgun (WGS) entry which is preliminary data.</text>
</comment>
<sequence>MTSSILWGLILALHLLCITYWVGGTVFCLQSRRTVRLLEAQQASTVILQTYGRFLKALCHVVPVAVLTGIALIIHAGAYLPWPFHLMALCGVIMIVIFLSMLFGPLRAARRAIRPQPQLFTSLHRRATLMALVGIIAIIAGALGGGA</sequence>
<keyword evidence="1" id="KW-1133">Transmembrane helix</keyword>
<dbReference type="RefSeq" id="WP_077395664.1">
    <property type="nucleotide sequence ID" value="NZ_JATM01000001.1"/>
</dbReference>